<accession>A0A7W3MY62</accession>
<dbReference type="AlphaFoldDB" id="A0A7W3MY62"/>
<comment type="caution">
    <text evidence="2">The sequence shown here is derived from an EMBL/GenBank/DDBJ whole genome shotgun (WGS) entry which is preliminary data.</text>
</comment>
<keyword evidence="3" id="KW-1185">Reference proteome</keyword>
<dbReference type="InterPro" id="IPR036890">
    <property type="entry name" value="HATPase_C_sf"/>
</dbReference>
<dbReference type="EMBL" id="JACJII010000001">
    <property type="protein sequence ID" value="MBA9004060.1"/>
    <property type="molecule type" value="Genomic_DNA"/>
</dbReference>
<dbReference type="Gene3D" id="3.30.565.10">
    <property type="entry name" value="Histidine kinase-like ATPase, C-terminal domain"/>
    <property type="match status" value="1"/>
</dbReference>
<organism evidence="2 3">
    <name type="scientific">Thermomonospora cellulosilytica</name>
    <dbReference type="NCBI Taxonomy" id="1411118"/>
    <lineage>
        <taxon>Bacteria</taxon>
        <taxon>Bacillati</taxon>
        <taxon>Actinomycetota</taxon>
        <taxon>Actinomycetes</taxon>
        <taxon>Streptosporangiales</taxon>
        <taxon>Thermomonosporaceae</taxon>
        <taxon>Thermomonospora</taxon>
    </lineage>
</organism>
<proteinExistence type="predicted"/>
<dbReference type="Proteomes" id="UP000539313">
    <property type="component" value="Unassembled WGS sequence"/>
</dbReference>
<evidence type="ECO:0000313" key="3">
    <source>
        <dbReference type="Proteomes" id="UP000539313"/>
    </source>
</evidence>
<evidence type="ECO:0000256" key="1">
    <source>
        <dbReference type="SAM" id="MobiDB-lite"/>
    </source>
</evidence>
<gene>
    <name evidence="2" type="ORF">HNR21_002942</name>
</gene>
<name>A0A7W3MY62_9ACTN</name>
<evidence type="ECO:0008006" key="4">
    <source>
        <dbReference type="Google" id="ProtNLM"/>
    </source>
</evidence>
<dbReference type="InterPro" id="IPR050267">
    <property type="entry name" value="Anti-sigma-factor_SerPK"/>
</dbReference>
<dbReference type="PANTHER" id="PTHR35526:SF3">
    <property type="entry name" value="ANTI-SIGMA-F FACTOR RSBW"/>
    <property type="match status" value="1"/>
</dbReference>
<dbReference type="RefSeq" id="WP_182705650.1">
    <property type="nucleotide sequence ID" value="NZ_JACJII010000001.1"/>
</dbReference>
<reference evidence="2 3" key="1">
    <citation type="submission" date="2020-08" db="EMBL/GenBank/DDBJ databases">
        <title>Sequencing the genomes of 1000 actinobacteria strains.</title>
        <authorList>
            <person name="Klenk H.-P."/>
        </authorList>
    </citation>
    <scope>NUCLEOTIDE SEQUENCE [LARGE SCALE GENOMIC DNA]</scope>
    <source>
        <strain evidence="2 3">DSM 45823</strain>
    </source>
</reference>
<evidence type="ECO:0000313" key="2">
    <source>
        <dbReference type="EMBL" id="MBA9004060.1"/>
    </source>
</evidence>
<sequence>MQTSPEIGGPVTAPAGRGPESVPDAGGPVEAGERERTGWAWALPAGPGCAREARAVLGQALGALGVPADLIADAQLMVSELATNAYQHADGRGPYELWLYPAEPEPAGPGAVPAQRRPGVRELRCAIFDGLPDTRLPGYSWTSGDFGRGLSIVRELSGGRWGIRRERSRLGGRLPGKAVWFALPPVACGEPASFDGARRVTGETR</sequence>
<feature type="region of interest" description="Disordered" evidence="1">
    <location>
        <begin position="1"/>
        <end position="36"/>
    </location>
</feature>
<dbReference type="PANTHER" id="PTHR35526">
    <property type="entry name" value="ANTI-SIGMA-F FACTOR RSBW-RELATED"/>
    <property type="match status" value="1"/>
</dbReference>
<protein>
    <recommendedName>
        <fullName evidence="4">ATP-binding protein</fullName>
    </recommendedName>
</protein>